<keyword evidence="5 7" id="KW-0479">Metal-binding</keyword>
<dbReference type="EC" id="1.16.3.1" evidence="7"/>
<evidence type="ECO:0000256" key="8">
    <source>
        <dbReference type="PIRSR" id="PIRSR002560-1"/>
    </source>
</evidence>
<feature type="domain" description="Ferritin-like diiron" evidence="9">
    <location>
        <begin position="1"/>
        <end position="145"/>
    </location>
</feature>
<dbReference type="GO" id="GO:0020037">
    <property type="term" value="F:heme binding"/>
    <property type="evidence" value="ECO:0007669"/>
    <property type="project" value="TreeGrafter"/>
</dbReference>
<dbReference type="GO" id="GO:0006879">
    <property type="term" value="P:intracellular iron ion homeostasis"/>
    <property type="evidence" value="ECO:0007669"/>
    <property type="project" value="UniProtKB-KW"/>
</dbReference>
<evidence type="ECO:0000313" key="11">
    <source>
        <dbReference type="Proteomes" id="UP000600449"/>
    </source>
</evidence>
<evidence type="ECO:0000313" key="10">
    <source>
        <dbReference type="EMBL" id="GGK24191.1"/>
    </source>
</evidence>
<dbReference type="SUPFAM" id="SSF47240">
    <property type="entry name" value="Ferritin-like"/>
    <property type="match status" value="1"/>
</dbReference>
<feature type="binding site" evidence="8">
    <location>
        <position position="54"/>
    </location>
    <ligand>
        <name>Fe cation</name>
        <dbReference type="ChEBI" id="CHEBI:24875"/>
        <label>1</label>
    </ligand>
</feature>
<comment type="similarity">
    <text evidence="2 7">Belongs to the bacterioferritin family.</text>
</comment>
<gene>
    <name evidence="10" type="primary">bfr</name>
    <name evidence="10" type="ORF">GCM10011322_08610</name>
</gene>
<feature type="binding site" evidence="8">
    <location>
        <position position="51"/>
    </location>
    <ligand>
        <name>Fe cation</name>
        <dbReference type="ChEBI" id="CHEBI:24875"/>
        <label>1</label>
    </ligand>
</feature>
<comment type="caution">
    <text evidence="10">The sequence shown here is derived from an EMBL/GenBank/DDBJ whole genome shotgun (WGS) entry which is preliminary data.</text>
</comment>
<comment type="catalytic activity">
    <reaction evidence="7">
        <text>4 Fe(2+) + O2 + 4 H(+) = 4 Fe(3+) + 2 H2O</text>
        <dbReference type="Rhea" id="RHEA:11148"/>
        <dbReference type="ChEBI" id="CHEBI:15377"/>
        <dbReference type="ChEBI" id="CHEBI:15378"/>
        <dbReference type="ChEBI" id="CHEBI:15379"/>
        <dbReference type="ChEBI" id="CHEBI:29033"/>
        <dbReference type="ChEBI" id="CHEBI:29034"/>
        <dbReference type="EC" id="1.16.3.1"/>
    </reaction>
</comment>
<evidence type="ECO:0000256" key="6">
    <source>
        <dbReference type="ARBA" id="ARBA00023004"/>
    </source>
</evidence>
<evidence type="ECO:0000256" key="3">
    <source>
        <dbReference type="ARBA" id="ARBA00022434"/>
    </source>
</evidence>
<keyword evidence="3 7" id="KW-0409">Iron storage</keyword>
<keyword evidence="11" id="KW-1185">Reference proteome</keyword>
<name>A0A917Q6U0_9HYPH</name>
<dbReference type="Gene3D" id="1.20.1260.10">
    <property type="match status" value="1"/>
</dbReference>
<dbReference type="GO" id="GO:0005829">
    <property type="term" value="C:cytosol"/>
    <property type="evidence" value="ECO:0007669"/>
    <property type="project" value="TreeGrafter"/>
</dbReference>
<dbReference type="GO" id="GO:0006826">
    <property type="term" value="P:iron ion transport"/>
    <property type="evidence" value="ECO:0007669"/>
    <property type="project" value="InterPro"/>
</dbReference>
<dbReference type="PIRSF" id="PIRSF002560">
    <property type="entry name" value="Bacterioferritin"/>
    <property type="match status" value="1"/>
</dbReference>
<reference evidence="10 11" key="1">
    <citation type="journal article" date="2014" name="Int. J. Syst. Evol. Microbiol.">
        <title>Complete genome sequence of Corynebacterium casei LMG S-19264T (=DSM 44701T), isolated from a smear-ripened cheese.</title>
        <authorList>
            <consortium name="US DOE Joint Genome Institute (JGI-PGF)"/>
            <person name="Walter F."/>
            <person name="Albersmeier A."/>
            <person name="Kalinowski J."/>
            <person name="Ruckert C."/>
        </authorList>
    </citation>
    <scope>NUCLEOTIDE SEQUENCE [LARGE SCALE GENOMIC DNA]</scope>
    <source>
        <strain evidence="10 11">CGMCC 1.9161</strain>
    </source>
</reference>
<feature type="binding site" evidence="8">
    <location>
        <position position="18"/>
    </location>
    <ligand>
        <name>Fe cation</name>
        <dbReference type="ChEBI" id="CHEBI:24875"/>
        <label>1</label>
    </ligand>
</feature>
<feature type="binding site" evidence="8">
    <location>
        <position position="51"/>
    </location>
    <ligand>
        <name>Fe cation</name>
        <dbReference type="ChEBI" id="CHEBI:24875"/>
        <label>2</label>
    </ligand>
</feature>
<feature type="binding site" evidence="8">
    <location>
        <position position="127"/>
    </location>
    <ligand>
        <name>Fe cation</name>
        <dbReference type="ChEBI" id="CHEBI:24875"/>
        <label>2</label>
    </ligand>
</feature>
<evidence type="ECO:0000259" key="9">
    <source>
        <dbReference type="PROSITE" id="PS50905"/>
    </source>
</evidence>
<dbReference type="PRINTS" id="PR00601">
    <property type="entry name" value="BACFERRITIN"/>
</dbReference>
<dbReference type="GO" id="GO:0008199">
    <property type="term" value="F:ferric iron binding"/>
    <property type="evidence" value="ECO:0007669"/>
    <property type="project" value="InterPro"/>
</dbReference>
<dbReference type="AlphaFoldDB" id="A0A917Q6U0"/>
<proteinExistence type="inferred from homology"/>
<dbReference type="InterPro" id="IPR009040">
    <property type="entry name" value="Ferritin-like_diiron"/>
</dbReference>
<dbReference type="PROSITE" id="PS50905">
    <property type="entry name" value="FERRITIN_LIKE"/>
    <property type="match status" value="1"/>
</dbReference>
<dbReference type="InterPro" id="IPR008331">
    <property type="entry name" value="Ferritin_DPS_dom"/>
</dbReference>
<feature type="binding site" evidence="8">
    <location>
        <position position="50"/>
    </location>
    <ligand>
        <name>Fe cation</name>
        <dbReference type="ChEBI" id="CHEBI:24875"/>
        <label>3</label>
    </ligand>
</feature>
<evidence type="ECO:0000256" key="1">
    <source>
        <dbReference type="ARBA" id="ARBA00001970"/>
    </source>
</evidence>
<evidence type="ECO:0000256" key="7">
    <source>
        <dbReference type="PIRNR" id="PIRNR002560"/>
    </source>
</evidence>
<dbReference type="PANTHER" id="PTHR30295">
    <property type="entry name" value="BACTERIOFERRITIN"/>
    <property type="match status" value="1"/>
</dbReference>
<comment type="function">
    <text evidence="7">Iron-storage protein, whose ferroxidase center binds Fe(2+), oxidizes it using dioxygen to Fe(3+), and participates in the subsequent Fe(3+) oxide mineral core formation within the central cavity of the BFR protein shell.</text>
</comment>
<dbReference type="RefSeq" id="WP_188909928.1">
    <property type="nucleotide sequence ID" value="NZ_BMMF01000002.1"/>
</dbReference>
<keyword evidence="4" id="KW-0349">Heme</keyword>
<dbReference type="Pfam" id="PF00210">
    <property type="entry name" value="Ferritin"/>
    <property type="match status" value="1"/>
</dbReference>
<accession>A0A917Q6U0</accession>
<comment type="cofactor">
    <cofactor evidence="1">
        <name>heme b</name>
        <dbReference type="ChEBI" id="CHEBI:60344"/>
    </cofactor>
</comment>
<dbReference type="InterPro" id="IPR012347">
    <property type="entry name" value="Ferritin-like"/>
</dbReference>
<protein>
    <recommendedName>
        <fullName evidence="7">Bacterioferritin</fullName>
        <ecNumber evidence="7">1.16.3.1</ecNumber>
    </recommendedName>
</protein>
<dbReference type="InterPro" id="IPR009078">
    <property type="entry name" value="Ferritin-like_SF"/>
</dbReference>
<evidence type="ECO:0000256" key="5">
    <source>
        <dbReference type="ARBA" id="ARBA00022723"/>
    </source>
</evidence>
<feature type="binding site" evidence="8">
    <location>
        <position position="127"/>
    </location>
    <ligand>
        <name>Fe cation</name>
        <dbReference type="ChEBI" id="CHEBI:24875"/>
        <label>1</label>
    </ligand>
</feature>
<dbReference type="InterPro" id="IPR002024">
    <property type="entry name" value="Bacterioferritin"/>
</dbReference>
<dbReference type="EMBL" id="BMMF01000002">
    <property type="protein sequence ID" value="GGK24191.1"/>
    <property type="molecule type" value="Genomic_DNA"/>
</dbReference>
<evidence type="ECO:0000256" key="4">
    <source>
        <dbReference type="ARBA" id="ARBA00022617"/>
    </source>
</evidence>
<feature type="binding site" evidence="8">
    <location>
        <position position="130"/>
    </location>
    <ligand>
        <name>Fe cation</name>
        <dbReference type="ChEBI" id="CHEBI:24875"/>
        <label>2</label>
    </ligand>
</feature>
<dbReference type="GO" id="GO:0004322">
    <property type="term" value="F:ferroxidase activity"/>
    <property type="evidence" value="ECO:0007669"/>
    <property type="project" value="UniProtKB-EC"/>
</dbReference>
<dbReference type="PANTHER" id="PTHR30295:SF0">
    <property type="entry name" value="BACTERIOFERRITIN"/>
    <property type="match status" value="1"/>
</dbReference>
<keyword evidence="6 7" id="KW-0408">Iron</keyword>
<sequence length="164" mass="19149">MKGPAVSLKHLQRAITMELTTVNTYELQAAKLRDWGVDQLADRMSEEVEEERGHFHRFLDRLLFLEGEANVHDLDPIKQDDTIRAMFDTQLKMENEARDYYDKAAREARDAGDLGTFDLFRSILKDEEEHIDFVETQFDLMELMGDQLYVSRQVSSTAEQEEED</sequence>
<organism evidence="10 11">
    <name type="scientific">Salinarimonas ramus</name>
    <dbReference type="NCBI Taxonomy" id="690164"/>
    <lineage>
        <taxon>Bacteria</taxon>
        <taxon>Pseudomonadati</taxon>
        <taxon>Pseudomonadota</taxon>
        <taxon>Alphaproteobacteria</taxon>
        <taxon>Hyphomicrobiales</taxon>
        <taxon>Salinarimonadaceae</taxon>
        <taxon>Salinarimonas</taxon>
    </lineage>
</organism>
<evidence type="ECO:0000256" key="2">
    <source>
        <dbReference type="ARBA" id="ARBA00008093"/>
    </source>
</evidence>
<dbReference type="Proteomes" id="UP000600449">
    <property type="component" value="Unassembled WGS sequence"/>
</dbReference>
<feature type="binding site" evidence="8">
    <location>
        <position position="94"/>
    </location>
    <ligand>
        <name>Fe cation</name>
        <dbReference type="ChEBI" id="CHEBI:24875"/>
        <label>2</label>
    </ligand>
</feature>